<evidence type="ECO:0000313" key="6">
    <source>
        <dbReference type="EMBL" id="PVH99723.1"/>
    </source>
</evidence>
<dbReference type="GO" id="GO:0050660">
    <property type="term" value="F:flavin adenine dinucleotide binding"/>
    <property type="evidence" value="ECO:0007669"/>
    <property type="project" value="InterPro"/>
</dbReference>
<gene>
    <name evidence="6" type="ORF">DM02DRAFT_418439</name>
</gene>
<keyword evidence="2" id="KW-0285">Flavoprotein</keyword>
<name>A0A2V1DQV4_9PLEO</name>
<dbReference type="PRINTS" id="PR00419">
    <property type="entry name" value="ADXRDTASE"/>
</dbReference>
<evidence type="ECO:0000256" key="4">
    <source>
        <dbReference type="ARBA" id="ARBA00023002"/>
    </source>
</evidence>
<evidence type="ECO:0000256" key="5">
    <source>
        <dbReference type="SAM" id="Coils"/>
    </source>
</evidence>
<proteinExistence type="inferred from homology"/>
<evidence type="ECO:0000256" key="1">
    <source>
        <dbReference type="ARBA" id="ARBA00009183"/>
    </source>
</evidence>
<dbReference type="InterPro" id="IPR036188">
    <property type="entry name" value="FAD/NAD-bd_sf"/>
</dbReference>
<dbReference type="STRING" id="97972.A0A2V1DQV4"/>
<dbReference type="EMBL" id="KZ805386">
    <property type="protein sequence ID" value="PVH99723.1"/>
    <property type="molecule type" value="Genomic_DNA"/>
</dbReference>
<keyword evidence="5" id="KW-0175">Coiled coil</keyword>
<dbReference type="GO" id="GO:0050661">
    <property type="term" value="F:NADP binding"/>
    <property type="evidence" value="ECO:0007669"/>
    <property type="project" value="InterPro"/>
</dbReference>
<dbReference type="OrthoDB" id="66881at2759"/>
<accession>A0A2V1DQV4</accession>
<feature type="coiled-coil region" evidence="5">
    <location>
        <begin position="526"/>
        <end position="553"/>
    </location>
</feature>
<dbReference type="GO" id="GO:0004499">
    <property type="term" value="F:N,N-dimethylaniline monooxygenase activity"/>
    <property type="evidence" value="ECO:0007669"/>
    <property type="project" value="InterPro"/>
</dbReference>
<dbReference type="PANTHER" id="PTHR23023">
    <property type="entry name" value="DIMETHYLANILINE MONOOXYGENASE"/>
    <property type="match status" value="1"/>
</dbReference>
<dbReference type="InterPro" id="IPR020946">
    <property type="entry name" value="Flavin_mOase-like"/>
</dbReference>
<evidence type="ECO:0000313" key="7">
    <source>
        <dbReference type="Proteomes" id="UP000244855"/>
    </source>
</evidence>
<dbReference type="Pfam" id="PF00743">
    <property type="entry name" value="FMO-like"/>
    <property type="match status" value="1"/>
</dbReference>
<dbReference type="AlphaFoldDB" id="A0A2V1DQV4"/>
<sequence length="716" mass="80071">MLDDTKTVAVVGAGPGGLIAAKTLLHSGRFKVTIFEKTTTIGGLWAPGNLINPQMRTNLCQFTNSFSGLSWENVTPHRNGDSAMIYPFAWQVNEYLQQFYHRYIPDDIVRFSTIVTRAELVIGDEKNSQWRISTSGPSKKDETHLFDFLVVAPGCFSHARMPTWLPSFQEETRSPCPILHSTQHQEIADMIHNKSGTGSKFLIVGGSHSGCDIAVDIALQILSRTHRHSQDDPEISFLSSRKMVTLPNLLRTDDQNHCGFEPADLKMYNRSNLPSDREASFTYSLFSPEVVQNTTKMLLGLKSGGDNTLDLPEVDTMQLNAVINSSFSQMVQYGAVKTLYGTLNSLQVSSKADQVIATIETVHGQQKEVDGIAGVIFATGFDASASISFLSTDVKKAMGWDEQNPALPMVLDTSFLSQNMNVPNLAVIGFAAQFWGAMEMQARAATQAWTKGMFVPDETERKSVAKYWEEIRQVSKSNDRSPLSPNPFADYMGLMEQAARELDLERVDGSWGSKEGAIIPARYVDRSSTAAEKQEATQQIKRLQDLRLSIENTNPFLAKAVFSALLGTWYATTEETNDQGRFRRREFRFHPRIPTDIGYDYEYYASEDCLHDEEHMVFRFTEGSNHVTIWKADPDHHATLGDPAAKLDFIFPTDDGDNNYVNARLLRFTPPNQADGGLRHAANWGFEFVATELKKFSVKMLSDDGQERSIVTWARA</sequence>
<dbReference type="Gene3D" id="3.50.50.60">
    <property type="entry name" value="FAD/NAD(P)-binding domain"/>
    <property type="match status" value="1"/>
</dbReference>
<dbReference type="InterPro" id="IPR050346">
    <property type="entry name" value="FMO-like"/>
</dbReference>
<protein>
    <submittedName>
        <fullName evidence="6">FAD/NAD(P)-binding domain-containing protein</fullName>
    </submittedName>
</protein>
<keyword evidence="7" id="KW-1185">Reference proteome</keyword>
<reference evidence="6 7" key="1">
    <citation type="journal article" date="2018" name="Sci. Rep.">
        <title>Comparative genomics provides insights into the lifestyle and reveals functional heterogeneity of dark septate endophytic fungi.</title>
        <authorList>
            <person name="Knapp D.G."/>
            <person name="Nemeth J.B."/>
            <person name="Barry K."/>
            <person name="Hainaut M."/>
            <person name="Henrissat B."/>
            <person name="Johnson J."/>
            <person name="Kuo A."/>
            <person name="Lim J.H.P."/>
            <person name="Lipzen A."/>
            <person name="Nolan M."/>
            <person name="Ohm R.A."/>
            <person name="Tamas L."/>
            <person name="Grigoriev I.V."/>
            <person name="Spatafora J.W."/>
            <person name="Nagy L.G."/>
            <person name="Kovacs G.M."/>
        </authorList>
    </citation>
    <scope>NUCLEOTIDE SEQUENCE [LARGE SCALE GENOMIC DNA]</scope>
    <source>
        <strain evidence="6 7">DSE2036</strain>
    </source>
</reference>
<comment type="similarity">
    <text evidence="1">Belongs to the FMO family.</text>
</comment>
<dbReference type="SUPFAM" id="SSF51905">
    <property type="entry name" value="FAD/NAD(P)-binding domain"/>
    <property type="match status" value="1"/>
</dbReference>
<dbReference type="Proteomes" id="UP000244855">
    <property type="component" value="Unassembled WGS sequence"/>
</dbReference>
<evidence type="ECO:0000256" key="3">
    <source>
        <dbReference type="ARBA" id="ARBA00022827"/>
    </source>
</evidence>
<organism evidence="6 7">
    <name type="scientific">Periconia macrospinosa</name>
    <dbReference type="NCBI Taxonomy" id="97972"/>
    <lineage>
        <taxon>Eukaryota</taxon>
        <taxon>Fungi</taxon>
        <taxon>Dikarya</taxon>
        <taxon>Ascomycota</taxon>
        <taxon>Pezizomycotina</taxon>
        <taxon>Dothideomycetes</taxon>
        <taxon>Pleosporomycetidae</taxon>
        <taxon>Pleosporales</taxon>
        <taxon>Massarineae</taxon>
        <taxon>Periconiaceae</taxon>
        <taxon>Periconia</taxon>
    </lineage>
</organism>
<evidence type="ECO:0000256" key="2">
    <source>
        <dbReference type="ARBA" id="ARBA00022630"/>
    </source>
</evidence>
<keyword evidence="4" id="KW-0560">Oxidoreductase</keyword>
<keyword evidence="3" id="KW-0274">FAD</keyword>